<keyword evidence="4" id="KW-0812">Transmembrane</keyword>
<keyword evidence="4" id="KW-1133">Transmembrane helix</keyword>
<name>A0A2S3VZV2_9PROT</name>
<dbReference type="PRINTS" id="PR00260">
    <property type="entry name" value="CHEMTRNSDUCR"/>
</dbReference>
<feature type="domain" description="HAMP" evidence="6">
    <location>
        <begin position="227"/>
        <end position="283"/>
    </location>
</feature>
<dbReference type="GO" id="GO:0006935">
    <property type="term" value="P:chemotaxis"/>
    <property type="evidence" value="ECO:0007669"/>
    <property type="project" value="InterPro"/>
</dbReference>
<dbReference type="SUPFAM" id="SSF58104">
    <property type="entry name" value="Methyl-accepting chemotaxis protein (MCP) signaling domain"/>
    <property type="match status" value="1"/>
</dbReference>
<dbReference type="GO" id="GO:0007165">
    <property type="term" value="P:signal transduction"/>
    <property type="evidence" value="ECO:0007669"/>
    <property type="project" value="UniProtKB-KW"/>
</dbReference>
<dbReference type="InterPro" id="IPR004089">
    <property type="entry name" value="MCPsignal_dom"/>
</dbReference>
<dbReference type="SMART" id="SM00283">
    <property type="entry name" value="MA"/>
    <property type="match status" value="1"/>
</dbReference>
<keyword evidence="8" id="KW-1185">Reference proteome</keyword>
<dbReference type="InterPro" id="IPR004090">
    <property type="entry name" value="Chemotax_Me-accpt_rcpt"/>
</dbReference>
<dbReference type="RefSeq" id="WP_110095793.1">
    <property type="nucleotide sequence ID" value="NZ_NKUE01000006.1"/>
</dbReference>
<keyword evidence="4" id="KW-0472">Membrane</keyword>
<dbReference type="Pfam" id="PF00672">
    <property type="entry name" value="HAMP"/>
    <property type="match status" value="1"/>
</dbReference>
<protein>
    <submittedName>
        <fullName evidence="7">Frizzy aggregation protein FrzCD</fullName>
    </submittedName>
</protein>
<evidence type="ECO:0000256" key="4">
    <source>
        <dbReference type="SAM" id="Phobius"/>
    </source>
</evidence>
<dbReference type="PROSITE" id="PS50111">
    <property type="entry name" value="CHEMOTAXIS_TRANSDUC_2"/>
    <property type="match status" value="1"/>
</dbReference>
<dbReference type="GO" id="GO:0016020">
    <property type="term" value="C:membrane"/>
    <property type="evidence" value="ECO:0007669"/>
    <property type="project" value="InterPro"/>
</dbReference>
<keyword evidence="1 3" id="KW-0807">Transducer</keyword>
<comment type="similarity">
    <text evidence="2">Belongs to the methyl-accepting chemotaxis (MCP) protein family.</text>
</comment>
<feature type="domain" description="Methyl-accepting transducer" evidence="5">
    <location>
        <begin position="288"/>
        <end position="524"/>
    </location>
</feature>
<evidence type="ECO:0000259" key="6">
    <source>
        <dbReference type="PROSITE" id="PS50885"/>
    </source>
</evidence>
<evidence type="ECO:0000256" key="1">
    <source>
        <dbReference type="ARBA" id="ARBA00023224"/>
    </source>
</evidence>
<dbReference type="AlphaFoldDB" id="A0A2S3VZV2"/>
<proteinExistence type="inferred from homology"/>
<dbReference type="PANTHER" id="PTHR32089">
    <property type="entry name" value="METHYL-ACCEPTING CHEMOTAXIS PROTEIN MCPB"/>
    <property type="match status" value="1"/>
</dbReference>
<dbReference type="EMBL" id="POTC01000032">
    <property type="protein sequence ID" value="POF62127.1"/>
    <property type="molecule type" value="Genomic_DNA"/>
</dbReference>
<dbReference type="GO" id="GO:0004888">
    <property type="term" value="F:transmembrane signaling receptor activity"/>
    <property type="evidence" value="ECO:0007669"/>
    <property type="project" value="InterPro"/>
</dbReference>
<evidence type="ECO:0000313" key="7">
    <source>
        <dbReference type="EMBL" id="POF62127.1"/>
    </source>
</evidence>
<dbReference type="OrthoDB" id="2489132at2"/>
<dbReference type="CDD" id="cd06225">
    <property type="entry name" value="HAMP"/>
    <property type="match status" value="1"/>
</dbReference>
<evidence type="ECO:0000313" key="8">
    <source>
        <dbReference type="Proteomes" id="UP000237344"/>
    </source>
</evidence>
<dbReference type="InterPro" id="IPR003660">
    <property type="entry name" value="HAMP_dom"/>
</dbReference>
<feature type="transmembrane region" description="Helical" evidence="4">
    <location>
        <begin position="6"/>
        <end position="26"/>
    </location>
</feature>
<comment type="caution">
    <text evidence="7">The sequence shown here is derived from an EMBL/GenBank/DDBJ whole genome shotgun (WGS) entry which is preliminary data.</text>
</comment>
<dbReference type="Proteomes" id="UP000237344">
    <property type="component" value="Unassembled WGS sequence"/>
</dbReference>
<reference evidence="7 8" key="1">
    <citation type="submission" date="2018-01" db="EMBL/GenBank/DDBJ databases">
        <title>Draft Genome Sequence of Komagataeibacter maltaceti LMG 1529, a Vinegar Producing Acetic Acid Bacterium Isolated from Malt Vinegar Brewery Acetifiers.</title>
        <authorList>
            <person name="Zhang Q."/>
            <person name="Hollensteiner J."/>
            <person name="Poehlein A."/>
            <person name="Daniel R."/>
        </authorList>
    </citation>
    <scope>NUCLEOTIDE SEQUENCE [LARGE SCALE GENOMIC DNA]</scope>
    <source>
        <strain evidence="7 8">LMG 1529</strain>
    </source>
</reference>
<dbReference type="Gene3D" id="1.10.287.950">
    <property type="entry name" value="Methyl-accepting chemotaxis protein"/>
    <property type="match status" value="1"/>
</dbReference>
<evidence type="ECO:0000259" key="5">
    <source>
        <dbReference type="PROSITE" id="PS50111"/>
    </source>
</evidence>
<gene>
    <name evidence="7" type="primary">frzCD</name>
    <name evidence="7" type="ORF">KMAL_22280</name>
</gene>
<sequence length="560" mass="60783">MTIANRLLFGFMVGVLLMVSLGVYALGQIRDVRDEMTIIVTRDLTVYRQLTQIRVDETDLAARRLAIVAHYYAHDYENAPGALDDAISDWDERAHQADELLRLVTAGADEAERLAQSTDQRDMFGTVSGQLREMSQQVLVDERAVGALFHAMRAGDQQVVREQVGRIESREKEIDQLVSQAASLLDRGVLVAETQGGASYDYSRRSLAIGLGAAVIVALIVTFWTRRSIMEPLASIMHVMERVGHGDLATRAKVGDMGENRDEVARLAAGLNRMIDGLREIARQSGEVTRDLDVAVADIRASTQQQAASVEEQFAAIQETAATVDQITHSGAQISKRAREVISSAEVIVHSSASGLEAVEETARAMARTHEGAEAVASNIVALSERTEAISEIITTVNDLSERSHLLALNAAIEAAAAGEHGRSFAVVAAEMKILADQSRDATQNVRSILGDIQRGINTSVMLTEEAVKRVSAGRERTDIAYKTIERMTGGIEEGVHAFQQIVASTNQQQLGIEQVMTALQSIRQASQQTSGGTRNLEASASNLGKLSKQLLAISARYRT</sequence>
<dbReference type="PANTHER" id="PTHR32089:SF112">
    <property type="entry name" value="LYSOZYME-LIKE PROTEIN-RELATED"/>
    <property type="match status" value="1"/>
</dbReference>
<dbReference type="SMART" id="SM00304">
    <property type="entry name" value="HAMP"/>
    <property type="match status" value="1"/>
</dbReference>
<dbReference type="Pfam" id="PF00015">
    <property type="entry name" value="MCPsignal"/>
    <property type="match status" value="1"/>
</dbReference>
<dbReference type="PROSITE" id="PS50885">
    <property type="entry name" value="HAMP"/>
    <property type="match status" value="1"/>
</dbReference>
<accession>A0A2S3VZV2</accession>
<evidence type="ECO:0000256" key="2">
    <source>
        <dbReference type="ARBA" id="ARBA00029447"/>
    </source>
</evidence>
<organism evidence="7 8">
    <name type="scientific">Novacetimonas maltaceti</name>
    <dbReference type="NCBI Taxonomy" id="1203393"/>
    <lineage>
        <taxon>Bacteria</taxon>
        <taxon>Pseudomonadati</taxon>
        <taxon>Pseudomonadota</taxon>
        <taxon>Alphaproteobacteria</taxon>
        <taxon>Acetobacterales</taxon>
        <taxon>Acetobacteraceae</taxon>
        <taxon>Novacetimonas</taxon>
    </lineage>
</organism>
<evidence type="ECO:0000256" key="3">
    <source>
        <dbReference type="PROSITE-ProRule" id="PRU00284"/>
    </source>
</evidence>